<comment type="caution">
    <text evidence="2">The sequence shown here is derived from an EMBL/GenBank/DDBJ whole genome shotgun (WGS) entry which is preliminary data.</text>
</comment>
<protein>
    <submittedName>
        <fullName evidence="2">Uncharacterized protein</fullName>
    </submittedName>
</protein>
<evidence type="ECO:0000313" key="1">
    <source>
        <dbReference type="EMBL" id="KAE8981509.1"/>
    </source>
</evidence>
<dbReference type="EMBL" id="QXFT01002754">
    <property type="protein sequence ID" value="KAE9293615.1"/>
    <property type="molecule type" value="Genomic_DNA"/>
</dbReference>
<evidence type="ECO:0000313" key="4">
    <source>
        <dbReference type="Proteomes" id="UP000429607"/>
    </source>
</evidence>
<name>A0A6A3ILZ3_9STRA</name>
<dbReference type="EMBL" id="QXFU01002772">
    <property type="protein sequence ID" value="KAE8981688.1"/>
    <property type="molecule type" value="Genomic_DNA"/>
</dbReference>
<dbReference type="AlphaFoldDB" id="A0A6A3ILZ3"/>
<sequence>MKAEIDELALKNVTLLISKIWELVREEFTTSKMMRGLTREQVISRVYRTRNLHFGSTIYGCVEVPPLSLTKDGDATFFQFHYTYVDGDAARAGVILR</sequence>
<evidence type="ECO:0000313" key="5">
    <source>
        <dbReference type="Proteomes" id="UP000434957"/>
    </source>
</evidence>
<dbReference type="Proteomes" id="UP000434957">
    <property type="component" value="Unassembled WGS sequence"/>
</dbReference>
<evidence type="ECO:0000313" key="2">
    <source>
        <dbReference type="EMBL" id="KAE8981688.1"/>
    </source>
</evidence>
<dbReference type="Proteomes" id="UP000429607">
    <property type="component" value="Unassembled WGS sequence"/>
</dbReference>
<evidence type="ECO:0000313" key="3">
    <source>
        <dbReference type="EMBL" id="KAE9293615.1"/>
    </source>
</evidence>
<reference evidence="4 6" key="1">
    <citation type="submission" date="2018-09" db="EMBL/GenBank/DDBJ databases">
        <title>Genomic investigation of the strawberry pathogen Phytophthora fragariae indicates pathogenicity is determined by transcriptional variation in three key races.</title>
        <authorList>
            <person name="Adams T.M."/>
            <person name="Armitage A.D."/>
            <person name="Sobczyk M.K."/>
            <person name="Bates H.J."/>
            <person name="Dunwell J.M."/>
            <person name="Nellist C.F."/>
            <person name="Harrison R.J."/>
        </authorList>
    </citation>
    <scope>NUCLEOTIDE SEQUENCE [LARGE SCALE GENOMIC DNA]</scope>
    <source>
        <strain evidence="1 4">SCRP249</strain>
        <strain evidence="2 6">SCRP324</strain>
        <strain evidence="3 5">SCRP333</strain>
    </source>
</reference>
<accession>A0A6A3ILZ3</accession>
<proteinExistence type="predicted"/>
<dbReference type="EMBL" id="QXFV01002947">
    <property type="protein sequence ID" value="KAE8981509.1"/>
    <property type="molecule type" value="Genomic_DNA"/>
</dbReference>
<keyword evidence="5" id="KW-1185">Reference proteome</keyword>
<gene>
    <name evidence="1" type="ORF">PR001_g23982</name>
    <name evidence="2" type="ORF">PR002_g23750</name>
    <name evidence="3" type="ORF">PR003_g24464</name>
</gene>
<organism evidence="2 6">
    <name type="scientific">Phytophthora rubi</name>
    <dbReference type="NCBI Taxonomy" id="129364"/>
    <lineage>
        <taxon>Eukaryota</taxon>
        <taxon>Sar</taxon>
        <taxon>Stramenopiles</taxon>
        <taxon>Oomycota</taxon>
        <taxon>Peronosporomycetes</taxon>
        <taxon>Peronosporales</taxon>
        <taxon>Peronosporaceae</taxon>
        <taxon>Phytophthora</taxon>
    </lineage>
</organism>
<evidence type="ECO:0000313" key="6">
    <source>
        <dbReference type="Proteomes" id="UP000435112"/>
    </source>
</evidence>
<dbReference type="Proteomes" id="UP000435112">
    <property type="component" value="Unassembled WGS sequence"/>
</dbReference>
<dbReference type="OrthoDB" id="95040at2759"/>